<dbReference type="GO" id="GO:0008374">
    <property type="term" value="F:O-acyltransferase activity"/>
    <property type="evidence" value="ECO:0007669"/>
    <property type="project" value="InterPro"/>
</dbReference>
<protein>
    <recommendedName>
        <fullName evidence="10">Wax synthase domain-containing protein</fullName>
    </recommendedName>
</protein>
<evidence type="ECO:0000259" key="10">
    <source>
        <dbReference type="Pfam" id="PF13813"/>
    </source>
</evidence>
<keyword evidence="6" id="KW-0443">Lipid metabolism</keyword>
<reference evidence="11 12" key="1">
    <citation type="journal article" date="2023" name="Hortic Res">
        <title>Pangenome of water caltrop reveals structural variations and asymmetric subgenome divergence after allopolyploidization.</title>
        <authorList>
            <person name="Zhang X."/>
            <person name="Chen Y."/>
            <person name="Wang L."/>
            <person name="Yuan Y."/>
            <person name="Fang M."/>
            <person name="Shi L."/>
            <person name="Lu R."/>
            <person name="Comes H.P."/>
            <person name="Ma Y."/>
            <person name="Chen Y."/>
            <person name="Huang G."/>
            <person name="Zhou Y."/>
            <person name="Zheng Z."/>
            <person name="Qiu Y."/>
        </authorList>
    </citation>
    <scope>NUCLEOTIDE SEQUENCE [LARGE SCALE GENOMIC DNA]</scope>
    <source>
        <tissue evidence="11">Roots</tissue>
    </source>
</reference>
<evidence type="ECO:0000256" key="9">
    <source>
        <dbReference type="SAM" id="Phobius"/>
    </source>
</evidence>
<dbReference type="Proteomes" id="UP001345219">
    <property type="component" value="Chromosome 9"/>
</dbReference>
<feature type="transmembrane region" description="Helical" evidence="9">
    <location>
        <begin position="230"/>
        <end position="251"/>
    </location>
</feature>
<dbReference type="Pfam" id="PF13813">
    <property type="entry name" value="MBOAT_2"/>
    <property type="match status" value="1"/>
</dbReference>
<dbReference type="PIRSF" id="PIRSF037006">
    <property type="entry name" value="Wax_synthase"/>
    <property type="match status" value="1"/>
</dbReference>
<feature type="transmembrane region" description="Helical" evidence="9">
    <location>
        <begin position="263"/>
        <end position="281"/>
    </location>
</feature>
<feature type="transmembrane region" description="Helical" evidence="9">
    <location>
        <begin position="63"/>
        <end position="80"/>
    </location>
</feature>
<feature type="transmembrane region" description="Helical" evidence="9">
    <location>
        <begin position="122"/>
        <end position="139"/>
    </location>
</feature>
<accession>A0AAN7JB32</accession>
<name>A0AAN7JB32_9MYRT</name>
<evidence type="ECO:0000256" key="6">
    <source>
        <dbReference type="ARBA" id="ARBA00023098"/>
    </source>
</evidence>
<comment type="subcellular location">
    <subcellularLocation>
        <location evidence="1">Membrane</location>
        <topology evidence="1">Multi-pass membrane protein</topology>
    </subcellularLocation>
</comment>
<evidence type="ECO:0000313" key="11">
    <source>
        <dbReference type="EMBL" id="KAK4744456.1"/>
    </source>
</evidence>
<keyword evidence="5 9" id="KW-1133">Transmembrane helix</keyword>
<feature type="transmembrane region" description="Helical" evidence="9">
    <location>
        <begin position="293"/>
        <end position="313"/>
    </location>
</feature>
<feature type="transmembrane region" description="Helical" evidence="9">
    <location>
        <begin position="7"/>
        <end position="26"/>
    </location>
</feature>
<evidence type="ECO:0000313" key="12">
    <source>
        <dbReference type="Proteomes" id="UP001345219"/>
    </source>
</evidence>
<feature type="transmembrane region" description="Helical" evidence="9">
    <location>
        <begin position="151"/>
        <end position="173"/>
    </location>
</feature>
<dbReference type="InterPro" id="IPR044851">
    <property type="entry name" value="Wax_synthase"/>
</dbReference>
<evidence type="ECO:0000256" key="5">
    <source>
        <dbReference type="ARBA" id="ARBA00022989"/>
    </source>
</evidence>
<keyword evidence="4 9" id="KW-0812">Transmembrane</keyword>
<evidence type="ECO:0000256" key="3">
    <source>
        <dbReference type="ARBA" id="ARBA00022679"/>
    </source>
</evidence>
<dbReference type="GO" id="GO:0016020">
    <property type="term" value="C:membrane"/>
    <property type="evidence" value="ECO:0007669"/>
    <property type="project" value="UniProtKB-SubCell"/>
</dbReference>
<feature type="transmembrane region" description="Helical" evidence="9">
    <location>
        <begin position="32"/>
        <end position="51"/>
    </location>
</feature>
<evidence type="ECO:0000256" key="2">
    <source>
        <dbReference type="ARBA" id="ARBA00007282"/>
    </source>
</evidence>
<organism evidence="11 12">
    <name type="scientific">Trapa incisa</name>
    <dbReference type="NCBI Taxonomy" id="236973"/>
    <lineage>
        <taxon>Eukaryota</taxon>
        <taxon>Viridiplantae</taxon>
        <taxon>Streptophyta</taxon>
        <taxon>Embryophyta</taxon>
        <taxon>Tracheophyta</taxon>
        <taxon>Spermatophyta</taxon>
        <taxon>Magnoliopsida</taxon>
        <taxon>eudicotyledons</taxon>
        <taxon>Gunneridae</taxon>
        <taxon>Pentapetalae</taxon>
        <taxon>rosids</taxon>
        <taxon>malvids</taxon>
        <taxon>Myrtales</taxon>
        <taxon>Lythraceae</taxon>
        <taxon>Trapa</taxon>
    </lineage>
</organism>
<dbReference type="EMBL" id="JAXIOK010000022">
    <property type="protein sequence ID" value="KAK4744456.1"/>
    <property type="molecule type" value="Genomic_DNA"/>
</dbReference>
<dbReference type="InterPro" id="IPR017088">
    <property type="entry name" value="Wax_synthase_Magnoliopsida"/>
</dbReference>
<dbReference type="InterPro" id="IPR032805">
    <property type="entry name" value="Wax_synthase_dom"/>
</dbReference>
<evidence type="ECO:0000256" key="8">
    <source>
        <dbReference type="ARBA" id="ARBA00023315"/>
    </source>
</evidence>
<feature type="domain" description="Wax synthase" evidence="10">
    <location>
        <begin position="182"/>
        <end position="268"/>
    </location>
</feature>
<dbReference type="PANTHER" id="PTHR31595">
    <property type="entry name" value="LONG-CHAIN-ALCOHOL O-FATTY-ACYLTRANSFERASE 3-RELATED"/>
    <property type="match status" value="1"/>
</dbReference>
<evidence type="ECO:0000256" key="4">
    <source>
        <dbReference type="ARBA" id="ARBA00022692"/>
    </source>
</evidence>
<dbReference type="PANTHER" id="PTHR31595:SF70">
    <property type="entry name" value="LONG-CHAIN-ALCOHOL O-FATTY-ACYLTRANSFERASE 3-RELATED"/>
    <property type="match status" value="1"/>
</dbReference>
<proteinExistence type="inferred from homology"/>
<dbReference type="GO" id="GO:0006629">
    <property type="term" value="P:lipid metabolic process"/>
    <property type="evidence" value="ECO:0007669"/>
    <property type="project" value="UniProtKB-KW"/>
</dbReference>
<evidence type="ECO:0000256" key="1">
    <source>
        <dbReference type="ARBA" id="ARBA00004141"/>
    </source>
</evidence>
<comment type="caution">
    <text evidence="11">The sequence shown here is derived from an EMBL/GenBank/DDBJ whole genome shotgun (WGS) entry which is preliminary data.</text>
</comment>
<keyword evidence="8" id="KW-0012">Acyltransferase</keyword>
<gene>
    <name evidence="11" type="ORF">SAY87_010768</name>
</gene>
<sequence>MNEELENFVVIWIWTVAAMYYCYSAVAEIPKGLWRLLALLPIFFFLTVLPLKLSSVHLGGPTTFFLTWLCNFKLLLFAFGRGPLAQSWNLIQFTYIASFPIKPRSPDRAPPPSRDALMVPKNVLFAIKVVLLGLIFKAYEYRHFMHPNLLLAFYCIHLYIELEIVLAISAASARPLLGFELEPQFNEPYLSTSLQDFWGRRWNLMVTGILRPTVYHPVQSLFAPVIGHKLAPLPAVVATFAVSGLMHELIYYYFARVRPTWEVTWFFVLHGVCVAAEMAAKRSLRGRWRLQPAVSRPFTLTFVAVTGAWLLFAQVRRNGVDEKAILEIFGLLGCVKERASAICRRSA</sequence>
<evidence type="ECO:0000256" key="7">
    <source>
        <dbReference type="ARBA" id="ARBA00023136"/>
    </source>
</evidence>
<comment type="similarity">
    <text evidence="2">Belongs to the wax synthase family.</text>
</comment>
<keyword evidence="7 9" id="KW-0472">Membrane</keyword>
<keyword evidence="12" id="KW-1185">Reference proteome</keyword>
<dbReference type="AlphaFoldDB" id="A0AAN7JB32"/>
<keyword evidence="3" id="KW-0808">Transferase</keyword>